<dbReference type="InterPro" id="IPR012862">
    <property type="entry name" value="DUF1635"/>
</dbReference>
<accession>A0A2I0B260</accession>
<dbReference type="Proteomes" id="UP000236161">
    <property type="component" value="Unassembled WGS sequence"/>
</dbReference>
<protein>
    <submittedName>
        <fullName evidence="3">Uncharacterized protein</fullName>
    </submittedName>
</protein>
<dbReference type="PANTHER" id="PTHR33431">
    <property type="entry name" value="ENABLED-LIKE PROTEIN (DUF1635)"/>
    <property type="match status" value="1"/>
</dbReference>
<dbReference type="EMBL" id="KZ451923">
    <property type="protein sequence ID" value="PKA61878.1"/>
    <property type="molecule type" value="Genomic_DNA"/>
</dbReference>
<organism evidence="3 4">
    <name type="scientific">Apostasia shenzhenica</name>
    <dbReference type="NCBI Taxonomy" id="1088818"/>
    <lineage>
        <taxon>Eukaryota</taxon>
        <taxon>Viridiplantae</taxon>
        <taxon>Streptophyta</taxon>
        <taxon>Embryophyta</taxon>
        <taxon>Tracheophyta</taxon>
        <taxon>Spermatophyta</taxon>
        <taxon>Magnoliopsida</taxon>
        <taxon>Liliopsida</taxon>
        <taxon>Asparagales</taxon>
        <taxon>Orchidaceae</taxon>
        <taxon>Apostasioideae</taxon>
        <taxon>Apostasia</taxon>
    </lineage>
</organism>
<feature type="compositionally biased region" description="Polar residues" evidence="2">
    <location>
        <begin position="51"/>
        <end position="76"/>
    </location>
</feature>
<dbReference type="AlphaFoldDB" id="A0A2I0B260"/>
<keyword evidence="1" id="KW-0175">Coiled coil</keyword>
<dbReference type="STRING" id="1088818.A0A2I0B260"/>
<gene>
    <name evidence="3" type="ORF">AXF42_Ash008710</name>
</gene>
<sequence length="243" mass="26416">MKKEDEISQLIDLLKQASQERDEAKSQLQILLNKLQRPSSIDLHPAASFLQPESPQLRQQAWGSSSITESENLSDNQNHHSHVSSPAVVDSFLDVASAASPELSNMNRADSGNILVAQQALMNASTPTINKNGDMNFYDKLTKKPLPEKGQLLEAVIGAGPLLETLFVAGSLPQWKNPPPLRPLLIPPMINASVNNTHFLQSCNGGLQSSVPSPMISYGSASFFEAKMPLIQHSAGSQHFLKC</sequence>
<proteinExistence type="predicted"/>
<dbReference type="PANTHER" id="PTHR33431:SF12">
    <property type="entry name" value="HIGH MOBILITY GROUP BOX PROTEIN, PUTATIVE (DUF1635)-RELATED"/>
    <property type="match status" value="1"/>
</dbReference>
<evidence type="ECO:0000313" key="3">
    <source>
        <dbReference type="EMBL" id="PKA61878.1"/>
    </source>
</evidence>
<reference evidence="3 4" key="1">
    <citation type="journal article" date="2017" name="Nature">
        <title>The Apostasia genome and the evolution of orchids.</title>
        <authorList>
            <person name="Zhang G.Q."/>
            <person name="Liu K.W."/>
            <person name="Li Z."/>
            <person name="Lohaus R."/>
            <person name="Hsiao Y.Y."/>
            <person name="Niu S.C."/>
            <person name="Wang J.Y."/>
            <person name="Lin Y.C."/>
            <person name="Xu Q."/>
            <person name="Chen L.J."/>
            <person name="Yoshida K."/>
            <person name="Fujiwara S."/>
            <person name="Wang Z.W."/>
            <person name="Zhang Y.Q."/>
            <person name="Mitsuda N."/>
            <person name="Wang M."/>
            <person name="Liu G.H."/>
            <person name="Pecoraro L."/>
            <person name="Huang H.X."/>
            <person name="Xiao X.J."/>
            <person name="Lin M."/>
            <person name="Wu X.Y."/>
            <person name="Wu W.L."/>
            <person name="Chen Y.Y."/>
            <person name="Chang S.B."/>
            <person name="Sakamoto S."/>
            <person name="Ohme-Takagi M."/>
            <person name="Yagi M."/>
            <person name="Zeng S.J."/>
            <person name="Shen C.Y."/>
            <person name="Yeh C.M."/>
            <person name="Luo Y.B."/>
            <person name="Tsai W.C."/>
            <person name="Van de Peer Y."/>
            <person name="Liu Z.J."/>
        </authorList>
    </citation>
    <scope>NUCLEOTIDE SEQUENCE [LARGE SCALE GENOMIC DNA]</scope>
    <source>
        <strain evidence="4">cv. Shenzhen</strain>
        <tissue evidence="3">Stem</tissue>
    </source>
</reference>
<evidence type="ECO:0000313" key="4">
    <source>
        <dbReference type="Proteomes" id="UP000236161"/>
    </source>
</evidence>
<feature type="coiled-coil region" evidence="1">
    <location>
        <begin position="7"/>
        <end position="34"/>
    </location>
</feature>
<keyword evidence="4" id="KW-1185">Reference proteome</keyword>
<evidence type="ECO:0000256" key="2">
    <source>
        <dbReference type="SAM" id="MobiDB-lite"/>
    </source>
</evidence>
<dbReference type="OrthoDB" id="778241at2759"/>
<evidence type="ECO:0000256" key="1">
    <source>
        <dbReference type="SAM" id="Coils"/>
    </source>
</evidence>
<name>A0A2I0B260_9ASPA</name>
<feature type="region of interest" description="Disordered" evidence="2">
    <location>
        <begin position="50"/>
        <end position="84"/>
    </location>
</feature>
<dbReference type="Pfam" id="PF07795">
    <property type="entry name" value="DUF1635"/>
    <property type="match status" value="1"/>
</dbReference>